<sequence length="82" mass="9462">MNKFILSTNTKVRIFNTNIMTSRPYGAGTMKTTADIIKKVEAFINGYLRKILNVHRPNALSNSLLWEKANQLPNEEEIRERP</sequence>
<organism evidence="1 2">
    <name type="scientific">Schistosoma margrebowiei</name>
    <dbReference type="NCBI Taxonomy" id="48269"/>
    <lineage>
        <taxon>Eukaryota</taxon>
        <taxon>Metazoa</taxon>
        <taxon>Spiralia</taxon>
        <taxon>Lophotrochozoa</taxon>
        <taxon>Platyhelminthes</taxon>
        <taxon>Trematoda</taxon>
        <taxon>Digenea</taxon>
        <taxon>Strigeidida</taxon>
        <taxon>Schistosomatoidea</taxon>
        <taxon>Schistosomatidae</taxon>
        <taxon>Schistosoma</taxon>
    </lineage>
</organism>
<keyword evidence="2" id="KW-1185">Reference proteome</keyword>
<dbReference type="EMBL" id="UZAI01016970">
    <property type="protein sequence ID" value="VDP18763.1"/>
    <property type="molecule type" value="Genomic_DNA"/>
</dbReference>
<accession>A0A183MHU8</accession>
<evidence type="ECO:0000313" key="2">
    <source>
        <dbReference type="Proteomes" id="UP000277204"/>
    </source>
</evidence>
<dbReference type="Proteomes" id="UP000277204">
    <property type="component" value="Unassembled WGS sequence"/>
</dbReference>
<name>A0A183MHU8_9TREM</name>
<gene>
    <name evidence="1" type="ORF">SMRZ_LOCUS15623</name>
</gene>
<protein>
    <submittedName>
        <fullName evidence="1">Uncharacterized protein</fullName>
    </submittedName>
</protein>
<proteinExistence type="predicted"/>
<reference evidence="1 2" key="1">
    <citation type="submission" date="2018-11" db="EMBL/GenBank/DDBJ databases">
        <authorList>
            <consortium name="Pathogen Informatics"/>
        </authorList>
    </citation>
    <scope>NUCLEOTIDE SEQUENCE [LARGE SCALE GENOMIC DNA]</scope>
    <source>
        <strain evidence="1 2">Zambia</strain>
    </source>
</reference>
<dbReference type="AlphaFoldDB" id="A0A183MHU8"/>
<evidence type="ECO:0000313" key="1">
    <source>
        <dbReference type="EMBL" id="VDP18763.1"/>
    </source>
</evidence>